<proteinExistence type="predicted"/>
<name>A0ABW9CB18_9BURK</name>
<reference evidence="1 2" key="1">
    <citation type="journal article" date="2024" name="Chem. Sci.">
        <title>Discovery of megapolipeptins by genome mining of a Burkholderiales bacteria collection.</title>
        <authorList>
            <person name="Paulo B.S."/>
            <person name="Recchia M.J.J."/>
            <person name="Lee S."/>
            <person name="Fergusson C.H."/>
            <person name="Romanowski S.B."/>
            <person name="Hernandez A."/>
            <person name="Krull N."/>
            <person name="Liu D.Y."/>
            <person name="Cavanagh H."/>
            <person name="Bos A."/>
            <person name="Gray C.A."/>
            <person name="Murphy B.T."/>
            <person name="Linington R.G."/>
            <person name="Eustaquio A.S."/>
        </authorList>
    </citation>
    <scope>NUCLEOTIDE SEQUENCE [LARGE SCALE GENOMIC DNA]</scope>
    <source>
        <strain evidence="1 2">RL17-379-BIB-C</strain>
    </source>
</reference>
<evidence type="ECO:0000313" key="1">
    <source>
        <dbReference type="EMBL" id="MFM0448548.1"/>
    </source>
</evidence>
<dbReference type="EMBL" id="JAQQDH010000025">
    <property type="protein sequence ID" value="MFM0448548.1"/>
    <property type="molecule type" value="Genomic_DNA"/>
</dbReference>
<dbReference type="RefSeq" id="WP_408131799.1">
    <property type="nucleotide sequence ID" value="NZ_JAQQDD010000042.1"/>
</dbReference>
<gene>
    <name evidence="1" type="ORF">PQR00_33745</name>
</gene>
<comment type="caution">
    <text evidence="1">The sequence shown here is derived from an EMBL/GenBank/DDBJ whole genome shotgun (WGS) entry which is preliminary data.</text>
</comment>
<evidence type="ECO:0000313" key="2">
    <source>
        <dbReference type="Proteomes" id="UP001629288"/>
    </source>
</evidence>
<organism evidence="1 2">
    <name type="scientific">Paraburkholderia strydomiana</name>
    <dbReference type="NCBI Taxonomy" id="1245417"/>
    <lineage>
        <taxon>Bacteria</taxon>
        <taxon>Pseudomonadati</taxon>
        <taxon>Pseudomonadota</taxon>
        <taxon>Betaproteobacteria</taxon>
        <taxon>Burkholderiales</taxon>
        <taxon>Burkholderiaceae</taxon>
        <taxon>Paraburkholderia</taxon>
    </lineage>
</organism>
<keyword evidence="2" id="KW-1185">Reference proteome</keyword>
<dbReference type="Proteomes" id="UP001629288">
    <property type="component" value="Unassembled WGS sequence"/>
</dbReference>
<accession>A0ABW9CB18</accession>
<protein>
    <submittedName>
        <fullName evidence="1">Uncharacterized protein</fullName>
    </submittedName>
</protein>
<sequence>MIIPTATYKGHELHQQFPPVGDPHAKGARHFSSVMQIDAIPPSEADARRYSTVFDTVSPATFDDAIDLAMKFGEDIVDGKLQAAAL</sequence>